<evidence type="ECO:0000313" key="2">
    <source>
        <dbReference type="EMBL" id="GII95251.1"/>
    </source>
</evidence>
<reference evidence="2" key="1">
    <citation type="submission" date="2021-01" db="EMBL/GenBank/DDBJ databases">
        <title>Whole genome shotgun sequence of Sinosporangium siamense NBRC 109515.</title>
        <authorList>
            <person name="Komaki H."/>
            <person name="Tamura T."/>
        </authorList>
    </citation>
    <scope>NUCLEOTIDE SEQUENCE</scope>
    <source>
        <strain evidence="2">NBRC 109515</strain>
    </source>
</reference>
<feature type="transmembrane region" description="Helical" evidence="1">
    <location>
        <begin position="188"/>
        <end position="207"/>
    </location>
</feature>
<feature type="transmembrane region" description="Helical" evidence="1">
    <location>
        <begin position="124"/>
        <end position="144"/>
    </location>
</feature>
<evidence type="ECO:0000313" key="3">
    <source>
        <dbReference type="Proteomes" id="UP000606172"/>
    </source>
</evidence>
<keyword evidence="1" id="KW-0812">Transmembrane</keyword>
<feature type="transmembrane region" description="Helical" evidence="1">
    <location>
        <begin position="98"/>
        <end position="118"/>
    </location>
</feature>
<feature type="transmembrane region" description="Helical" evidence="1">
    <location>
        <begin position="151"/>
        <end position="168"/>
    </location>
</feature>
<proteinExistence type="predicted"/>
<sequence length="602" mass="65100">MVWRRLRIFIVGIYLISVAAAAVVSLIDGSVKPLWLLAMWFPLVDMAPLPAREGVIAVMAAMLVMVSVAKSWMLWQVFSVPAGGDRPLGRRVVWLRRLLYLAVADALILSAALGTVLSEAVAGALHWLLWGVVQVLFVLVMVRASRGLRGAALALAGLNLVVGLPVMLEEIPADPNVMVFAETPWVEAAFVLLNLAAAGWQILILFAQRADGRWTPATVVVGWLALAQSVAHPIIPMMIARYVPGVTLDFIWLVGELLVFHTVWSARSAHELTAPPQPVVEVEPGGLSSRGRAAVALAVLAPLAVGVQAEEKARLTYGGGWEGRSPWIHGGRRFGDTKPQDREKAFLCHARDSTRGTPPMFPDTLPDQYVLAYGRRLCELPEGKDGMDILREAGSSREVWRADGEALVFLCPGTVAGRNPAELYSDAEVREAEERFVAEGNARCADPWPELRGRRQGTAAYYLFEGGGYSIYDVNDDPEDIAGEGGKVVTAARGSVHVSTVTENTMMCMTVKASNTAPPPPGKGWNHLGTVRVLSRSGSLGVPAMPEGGDTGAGRVLPDLALKGKGRYRVRVYARDLGDADRYNEDYVEEHLIVVFPDRSGG</sequence>
<accession>A0A919V9F6</accession>
<comment type="caution">
    <text evidence="2">The sequence shown here is derived from an EMBL/GenBank/DDBJ whole genome shotgun (WGS) entry which is preliminary data.</text>
</comment>
<organism evidence="2 3">
    <name type="scientific">Sinosporangium siamense</name>
    <dbReference type="NCBI Taxonomy" id="1367973"/>
    <lineage>
        <taxon>Bacteria</taxon>
        <taxon>Bacillati</taxon>
        <taxon>Actinomycetota</taxon>
        <taxon>Actinomycetes</taxon>
        <taxon>Streptosporangiales</taxon>
        <taxon>Streptosporangiaceae</taxon>
        <taxon>Sinosporangium</taxon>
    </lineage>
</organism>
<feature type="transmembrane region" description="Helical" evidence="1">
    <location>
        <begin position="214"/>
        <end position="235"/>
    </location>
</feature>
<feature type="transmembrane region" description="Helical" evidence="1">
    <location>
        <begin position="57"/>
        <end position="78"/>
    </location>
</feature>
<dbReference type="EMBL" id="BOOW01000034">
    <property type="protein sequence ID" value="GII95251.1"/>
    <property type="molecule type" value="Genomic_DNA"/>
</dbReference>
<keyword evidence="1" id="KW-0472">Membrane</keyword>
<dbReference type="AlphaFoldDB" id="A0A919V9F6"/>
<evidence type="ECO:0000256" key="1">
    <source>
        <dbReference type="SAM" id="Phobius"/>
    </source>
</evidence>
<keyword evidence="1" id="KW-1133">Transmembrane helix</keyword>
<dbReference type="Proteomes" id="UP000606172">
    <property type="component" value="Unassembled WGS sequence"/>
</dbReference>
<protein>
    <submittedName>
        <fullName evidence="2">Uncharacterized protein</fullName>
    </submittedName>
</protein>
<name>A0A919V9F6_9ACTN</name>
<gene>
    <name evidence="2" type="ORF">Ssi02_54820</name>
</gene>
<keyword evidence="3" id="KW-1185">Reference proteome</keyword>
<feature type="transmembrane region" description="Helical" evidence="1">
    <location>
        <begin position="6"/>
        <end position="27"/>
    </location>
</feature>